<evidence type="ECO:0000259" key="13">
    <source>
        <dbReference type="PROSITE" id="PS50125"/>
    </source>
</evidence>
<dbReference type="SUPFAM" id="SSF53850">
    <property type="entry name" value="Periplasmic binding protein-like II"/>
    <property type="match status" value="1"/>
</dbReference>
<keyword evidence="8" id="KW-0141">cGMP biosynthesis</keyword>
<evidence type="ECO:0000256" key="2">
    <source>
        <dbReference type="ARBA" id="ARBA00012202"/>
    </source>
</evidence>
<dbReference type="SUPFAM" id="SSF55073">
    <property type="entry name" value="Nucleotide cyclase"/>
    <property type="match status" value="1"/>
</dbReference>
<evidence type="ECO:0000256" key="11">
    <source>
        <dbReference type="SAM" id="SignalP"/>
    </source>
</evidence>
<gene>
    <name evidence="14" type="ORF">BaRGS_00016567</name>
</gene>
<feature type="transmembrane region" description="Helical" evidence="10">
    <location>
        <begin position="104"/>
        <end position="131"/>
    </location>
</feature>
<feature type="transmembrane region" description="Helical" evidence="10">
    <location>
        <begin position="382"/>
        <end position="403"/>
    </location>
</feature>
<evidence type="ECO:0000313" key="14">
    <source>
        <dbReference type="EMBL" id="KAK7492270.1"/>
    </source>
</evidence>
<dbReference type="PANTHER" id="PTHR11920">
    <property type="entry name" value="GUANYLYL CYCLASE"/>
    <property type="match status" value="1"/>
</dbReference>
<keyword evidence="6 10" id="KW-0472">Membrane</keyword>
<dbReference type="PANTHER" id="PTHR11920:SF501">
    <property type="entry name" value="GUANYLATE CYCLASE 32E"/>
    <property type="match status" value="1"/>
</dbReference>
<evidence type="ECO:0000313" key="15">
    <source>
        <dbReference type="Proteomes" id="UP001519460"/>
    </source>
</evidence>
<comment type="caution">
    <text evidence="14">The sequence shown here is derived from an EMBL/GenBank/DDBJ whole genome shotgun (WGS) entry which is preliminary data.</text>
</comment>
<evidence type="ECO:0000256" key="5">
    <source>
        <dbReference type="ARBA" id="ARBA00022989"/>
    </source>
</evidence>
<reference evidence="14 15" key="1">
    <citation type="journal article" date="2023" name="Sci. Data">
        <title>Genome assembly of the Korean intertidal mud-creeper Batillaria attramentaria.</title>
        <authorList>
            <person name="Patra A.K."/>
            <person name="Ho P.T."/>
            <person name="Jun S."/>
            <person name="Lee S.J."/>
            <person name="Kim Y."/>
            <person name="Won Y.J."/>
        </authorList>
    </citation>
    <scope>NUCLEOTIDE SEQUENCE [LARGE SCALE GENOMIC DNA]</scope>
    <source>
        <strain evidence="14">Wonlab-2016</strain>
    </source>
</reference>
<dbReference type="Pfam" id="PF07714">
    <property type="entry name" value="PK_Tyr_Ser-Thr"/>
    <property type="match status" value="1"/>
</dbReference>
<dbReference type="InterPro" id="IPR000719">
    <property type="entry name" value="Prot_kinase_dom"/>
</dbReference>
<evidence type="ECO:0000256" key="1">
    <source>
        <dbReference type="ARBA" id="ARBA00004167"/>
    </source>
</evidence>
<dbReference type="PROSITE" id="PS50011">
    <property type="entry name" value="PROTEIN_KINASE_DOM"/>
    <property type="match status" value="1"/>
</dbReference>
<dbReference type="Gene3D" id="3.30.70.1230">
    <property type="entry name" value="Nucleotide cyclase"/>
    <property type="match status" value="1"/>
</dbReference>
<keyword evidence="5 10" id="KW-1133">Transmembrane helix</keyword>
<evidence type="ECO:0000256" key="10">
    <source>
        <dbReference type="SAM" id="Phobius"/>
    </source>
</evidence>
<dbReference type="Gene3D" id="1.10.510.10">
    <property type="entry name" value="Transferase(Phosphotransferase) domain 1"/>
    <property type="match status" value="1"/>
</dbReference>
<feature type="chain" id="PRO_5044828127" description="guanylate cyclase" evidence="11">
    <location>
        <begin position="23"/>
        <end position="1019"/>
    </location>
</feature>
<dbReference type="CDD" id="cd07302">
    <property type="entry name" value="CHD"/>
    <property type="match status" value="1"/>
</dbReference>
<evidence type="ECO:0000259" key="12">
    <source>
        <dbReference type="PROSITE" id="PS50011"/>
    </source>
</evidence>
<evidence type="ECO:0000256" key="9">
    <source>
        <dbReference type="SAM" id="MobiDB-lite"/>
    </source>
</evidence>
<keyword evidence="3 10" id="KW-0812">Transmembrane</keyword>
<dbReference type="Proteomes" id="UP001519460">
    <property type="component" value="Unassembled WGS sequence"/>
</dbReference>
<protein>
    <recommendedName>
        <fullName evidence="2">guanylate cyclase</fullName>
        <ecNumber evidence="2">4.6.1.2</ecNumber>
    </recommendedName>
</protein>
<keyword evidence="11" id="KW-0732">Signal</keyword>
<dbReference type="InterPro" id="IPR024370">
    <property type="entry name" value="PBP_domain"/>
</dbReference>
<dbReference type="SUPFAM" id="SSF56112">
    <property type="entry name" value="Protein kinase-like (PK-like)"/>
    <property type="match status" value="1"/>
</dbReference>
<comment type="subcellular location">
    <subcellularLocation>
        <location evidence="1">Membrane</location>
        <topology evidence="1">Single-pass membrane protein</topology>
    </subcellularLocation>
</comment>
<dbReference type="CDD" id="cd13565">
    <property type="entry name" value="PBP2_PstS"/>
    <property type="match status" value="1"/>
</dbReference>
<dbReference type="GO" id="GO:0016020">
    <property type="term" value="C:membrane"/>
    <property type="evidence" value="ECO:0007669"/>
    <property type="project" value="UniProtKB-SubCell"/>
</dbReference>
<name>A0ABD0KYT1_9CAEN</name>
<dbReference type="InterPro" id="IPR050401">
    <property type="entry name" value="Cyclic_nucleotide_synthase"/>
</dbReference>
<feature type="domain" description="Protein kinase" evidence="12">
    <location>
        <begin position="352"/>
        <end position="742"/>
    </location>
</feature>
<organism evidence="14 15">
    <name type="scientific">Batillaria attramentaria</name>
    <dbReference type="NCBI Taxonomy" id="370345"/>
    <lineage>
        <taxon>Eukaryota</taxon>
        <taxon>Metazoa</taxon>
        <taxon>Spiralia</taxon>
        <taxon>Lophotrochozoa</taxon>
        <taxon>Mollusca</taxon>
        <taxon>Gastropoda</taxon>
        <taxon>Caenogastropoda</taxon>
        <taxon>Sorbeoconcha</taxon>
        <taxon>Cerithioidea</taxon>
        <taxon>Batillariidae</taxon>
        <taxon>Batillaria</taxon>
    </lineage>
</organism>
<dbReference type="PROSITE" id="PS50125">
    <property type="entry name" value="GUANYLATE_CYCLASE_2"/>
    <property type="match status" value="1"/>
</dbReference>
<dbReference type="GO" id="GO:0004383">
    <property type="term" value="F:guanylate cyclase activity"/>
    <property type="evidence" value="ECO:0007669"/>
    <property type="project" value="UniProtKB-EC"/>
</dbReference>
<evidence type="ECO:0000256" key="7">
    <source>
        <dbReference type="ARBA" id="ARBA00023239"/>
    </source>
</evidence>
<dbReference type="AlphaFoldDB" id="A0ABD0KYT1"/>
<dbReference type="InterPro" id="IPR001054">
    <property type="entry name" value="A/G_cyclase"/>
</dbReference>
<evidence type="ECO:0000256" key="4">
    <source>
        <dbReference type="ARBA" id="ARBA00022741"/>
    </source>
</evidence>
<dbReference type="InterPro" id="IPR029787">
    <property type="entry name" value="Nucleotide_cyclase"/>
</dbReference>
<keyword evidence="7" id="KW-0456">Lyase</keyword>
<dbReference type="InterPro" id="IPR011009">
    <property type="entry name" value="Kinase-like_dom_sf"/>
</dbReference>
<dbReference type="Pfam" id="PF00211">
    <property type="entry name" value="Guanylate_cyc"/>
    <property type="match status" value="1"/>
</dbReference>
<dbReference type="EMBL" id="JACVVK020000105">
    <property type="protein sequence ID" value="KAK7492270.1"/>
    <property type="molecule type" value="Genomic_DNA"/>
</dbReference>
<dbReference type="Gene3D" id="3.40.190.10">
    <property type="entry name" value="Periplasmic binding protein-like II"/>
    <property type="match status" value="2"/>
</dbReference>
<dbReference type="Pfam" id="PF12849">
    <property type="entry name" value="PBP_like_2"/>
    <property type="match status" value="1"/>
</dbReference>
<dbReference type="SMART" id="SM00044">
    <property type="entry name" value="CYCc"/>
    <property type="match status" value="1"/>
</dbReference>
<evidence type="ECO:0000256" key="3">
    <source>
        <dbReference type="ARBA" id="ARBA00022692"/>
    </source>
</evidence>
<dbReference type="GO" id="GO:0000166">
    <property type="term" value="F:nucleotide binding"/>
    <property type="evidence" value="ECO:0007669"/>
    <property type="project" value="UniProtKB-KW"/>
</dbReference>
<accession>A0ABD0KYT1</accession>
<sequence>MKTTETAPALILLLFCSWVGAAVQLNGAGASFPYDVYSAWMPAYKAYRASYLTINMKYESIGSGGGKARIKGDTGPPVAYAGSDSLLKEEEYDLHPDLQMFPSIAGAIVMAYYIPGLAGLNLTMANIVGIYNGSIRYWNHTSLADSNPGTTLPNERVHVAARRDRSGTTEIFTAALSAYDENWRNTYGTFSYGLREDDTPYFWDRNVVTLYGQTNRGVSGLVLSTKFSIGYLVQSDAVTAKLPYARLRNSAGSLVEANAASVQSAMDDFADMFTPRMTVSLANPPGLLSYPISGFTYLIVRRSTMTDCAVARELVRYVEWFYTQSLPRTECENLYMVPLSEAVYTIVIDDILKRMTCQGSNVYSMVLADKDYEQLLAQSWRLPVYISTPIVGVLFIALVLYLVRDQLRLNQALLKNEWKINPDDILMVDNKSQNFGSRAAFSGSRNKVAPSMSTMDSTQHVQLSAHVPGLRLGKFRSELVLLSEQYVLSRTVNLRMKRGILWMRDQVRHSNISEFYGLYLQDGIFSTVSKFCSKGDLQNLLHGTKYNIDTNFKFALSLGVARGMDYLHSQKMVHASLTSSKIFIDDRWSVRARALRSPIDADETVTQERIAGWEAHKLASYQGKSAVTTDMEVTEWAKEEFWIAPEVLMHKSLPTMASDVYSFAIVMQEIFSRDIPYSEQSLFQSPRDALEQVVCASLRPSFTPDTPLEAREIMQQAWEMDPVGRPSFHQIVGMIRRACPKVRSVMDSMLNSLSEYVTQLEESNEATLRMLEDKPIADQGGDIDGGSKKVSGGNSATNQRLRSLPPHILKALGHREPETQLFESVSVLVTCVHGMDRLVRVSTPQEMTDLLSDLYQAMDVLLDSRKDVLKVEVINDVHTLVAGLPNRTSDHLQVMASLALAILSMARTFSIRHRREDSLRMGVGLGTGTAVAGLVGTKVCRFAVFGEALMRAQNMMVTGLPMGIQLKEVTHSLLTHLKMFICVERKRPQQQQETRGHMEKTYWLIGTKDMTETFVPESG</sequence>
<evidence type="ECO:0000256" key="8">
    <source>
        <dbReference type="ARBA" id="ARBA00023293"/>
    </source>
</evidence>
<keyword evidence="15" id="KW-1185">Reference proteome</keyword>
<feature type="domain" description="Guanylate cyclase" evidence="13">
    <location>
        <begin position="826"/>
        <end position="956"/>
    </location>
</feature>
<keyword evidence="4" id="KW-0547">Nucleotide-binding</keyword>
<evidence type="ECO:0000256" key="6">
    <source>
        <dbReference type="ARBA" id="ARBA00023136"/>
    </source>
</evidence>
<feature type="signal peptide" evidence="11">
    <location>
        <begin position="1"/>
        <end position="22"/>
    </location>
</feature>
<dbReference type="InterPro" id="IPR001245">
    <property type="entry name" value="Ser-Thr/Tyr_kinase_cat_dom"/>
</dbReference>
<proteinExistence type="predicted"/>
<dbReference type="EC" id="4.6.1.2" evidence="2"/>
<feature type="region of interest" description="Disordered" evidence="9">
    <location>
        <begin position="776"/>
        <end position="800"/>
    </location>
</feature>